<sequence length="144" mass="14911">MQLTDKAGIKVVGALRGRVRGLGPLLPQDPCPSPQAWTSGMGVSGLARLYKAGALGSARLRSSRGSDLEESPFAGPPSGATFRGPTAQYSAIRKRAALPPSFPPSSSMPPAGRAALRRPQAPRHRPGLGDPGAPPLHPSLFAFN</sequence>
<protein>
    <submittedName>
        <fullName evidence="1">Uncharacterized protein</fullName>
    </submittedName>
</protein>
<accession>A0ACB0EJ53</accession>
<name>A0ACB0EJ53_RANTA</name>
<organism evidence="1 2">
    <name type="scientific">Rangifer tarandus platyrhynchus</name>
    <name type="common">Svalbard reindeer</name>
    <dbReference type="NCBI Taxonomy" id="3082113"/>
    <lineage>
        <taxon>Eukaryota</taxon>
        <taxon>Metazoa</taxon>
        <taxon>Chordata</taxon>
        <taxon>Craniata</taxon>
        <taxon>Vertebrata</taxon>
        <taxon>Euteleostomi</taxon>
        <taxon>Mammalia</taxon>
        <taxon>Eutheria</taxon>
        <taxon>Laurasiatheria</taxon>
        <taxon>Artiodactyla</taxon>
        <taxon>Ruminantia</taxon>
        <taxon>Pecora</taxon>
        <taxon>Cervidae</taxon>
        <taxon>Odocoileinae</taxon>
        <taxon>Rangifer</taxon>
    </lineage>
</organism>
<evidence type="ECO:0000313" key="2">
    <source>
        <dbReference type="Proteomes" id="UP001162501"/>
    </source>
</evidence>
<gene>
    <name evidence="1" type="ORF">MRATA1EN3_LOCUS11915</name>
</gene>
<reference evidence="1" key="1">
    <citation type="submission" date="2023-05" db="EMBL/GenBank/DDBJ databases">
        <authorList>
            <consortium name="ELIXIR-Norway"/>
        </authorList>
    </citation>
    <scope>NUCLEOTIDE SEQUENCE</scope>
</reference>
<dbReference type="Proteomes" id="UP001162501">
    <property type="component" value="Chromosome 21"/>
</dbReference>
<dbReference type="EMBL" id="OX596105">
    <property type="protein sequence ID" value="CAI9700702.1"/>
    <property type="molecule type" value="Genomic_DNA"/>
</dbReference>
<proteinExistence type="predicted"/>
<evidence type="ECO:0000313" key="1">
    <source>
        <dbReference type="EMBL" id="CAI9700702.1"/>
    </source>
</evidence>